<keyword evidence="3" id="KW-0808">Transferase</keyword>
<dbReference type="Proteomes" id="UP000070578">
    <property type="component" value="Unassembled WGS sequence"/>
</dbReference>
<dbReference type="InterPro" id="IPR005532">
    <property type="entry name" value="SUMF_dom"/>
</dbReference>
<evidence type="ECO:0000313" key="3">
    <source>
        <dbReference type="EMBL" id="KXS32477.1"/>
    </source>
</evidence>
<name>A0A139BU31_9PROT</name>
<evidence type="ECO:0000256" key="1">
    <source>
        <dbReference type="SAM" id="MobiDB-lite"/>
    </source>
</evidence>
<dbReference type="GO" id="GO:0120147">
    <property type="term" value="F:formylglycine-generating oxidase activity"/>
    <property type="evidence" value="ECO:0007669"/>
    <property type="project" value="TreeGrafter"/>
</dbReference>
<feature type="domain" description="Sulfatase-modifying factor enzyme-like" evidence="2">
    <location>
        <begin position="35"/>
        <end position="298"/>
    </location>
</feature>
<accession>A0A139BU31</accession>
<dbReference type="InterPro" id="IPR016187">
    <property type="entry name" value="CTDL_fold"/>
</dbReference>
<reference evidence="3 4" key="1">
    <citation type="submission" date="2016-02" db="EMBL/GenBank/DDBJ databases">
        <authorList>
            <person name="Wen L."/>
            <person name="He K."/>
            <person name="Yang H."/>
        </authorList>
    </citation>
    <scope>NUCLEOTIDE SEQUENCE [LARGE SCALE GENOMIC DNA]</scope>
    <source>
        <strain evidence="3">ShG14-8</strain>
    </source>
</reference>
<keyword evidence="3" id="KW-0418">Kinase</keyword>
<dbReference type="EMBL" id="LSLI01000028">
    <property type="protein sequence ID" value="KXS32477.1"/>
    <property type="molecule type" value="Genomic_DNA"/>
</dbReference>
<dbReference type="SUPFAM" id="SSF56436">
    <property type="entry name" value="C-type lectin-like"/>
    <property type="match status" value="1"/>
</dbReference>
<dbReference type="GO" id="GO:0016301">
    <property type="term" value="F:kinase activity"/>
    <property type="evidence" value="ECO:0007669"/>
    <property type="project" value="UniProtKB-KW"/>
</dbReference>
<dbReference type="Pfam" id="PF03781">
    <property type="entry name" value="FGE-sulfatase"/>
    <property type="match status" value="1"/>
</dbReference>
<proteinExistence type="predicted"/>
<dbReference type="InterPro" id="IPR051043">
    <property type="entry name" value="Sulfatase_Mod_Factor_Kinase"/>
</dbReference>
<organism evidence="3 4">
    <name type="scientific">Candidatus Gallionella acididurans</name>
    <dbReference type="NCBI Taxonomy" id="1796491"/>
    <lineage>
        <taxon>Bacteria</taxon>
        <taxon>Pseudomonadati</taxon>
        <taxon>Pseudomonadota</taxon>
        <taxon>Betaproteobacteria</taxon>
        <taxon>Nitrosomonadales</taxon>
        <taxon>Gallionellaceae</taxon>
        <taxon>Gallionella</taxon>
    </lineage>
</organism>
<dbReference type="InterPro" id="IPR042095">
    <property type="entry name" value="SUMF_sf"/>
</dbReference>
<reference evidence="3 4" key="2">
    <citation type="submission" date="2016-03" db="EMBL/GenBank/DDBJ databases">
        <title>New uncultured bacterium of the family Gallionellaceae from acid mine drainage: description and reconstruction of genome based on metagenomic analysis of microbial community.</title>
        <authorList>
            <person name="Kadnikov V."/>
            <person name="Ivasenko D."/>
            <person name="Beletsky A."/>
            <person name="Mardanov A."/>
            <person name="Danilova E."/>
            <person name="Pimenov N."/>
            <person name="Karnachuk O."/>
            <person name="Ravin N."/>
        </authorList>
    </citation>
    <scope>NUCLEOTIDE SEQUENCE [LARGE SCALE GENOMIC DNA]</scope>
    <source>
        <strain evidence="3">ShG14-8</strain>
    </source>
</reference>
<dbReference type="PANTHER" id="PTHR23150">
    <property type="entry name" value="SULFATASE MODIFYING FACTOR 1, 2"/>
    <property type="match status" value="1"/>
</dbReference>
<sequence>MPAHAQDTNPDARAKPTKTTHVPKAGDEFRDCPSCPTMVVIPSGSFNMGSPKSEEGRGRNEGPVHQVNIAAFALGKNVVTQGQFAAFVKKTNYIAGNKCWTLLNGKFKENSGNWLTPGYPQNEKHPVTCVSWNDAQAYVKWLSLKTGKKYHLATEAEWEYASRGNTSTVSYWGNNPDEACGYADVADQTTQTQIEGATSWTVHNCSDGFAYTAPVGSFKANAFGLYDMLGNVWQWTEDSYHNSYIGAPADGSSWQGNGAEHVLRGGSWNNSPRDVRAAARNSNKPALEFSIFGFRVARMLP</sequence>
<evidence type="ECO:0000313" key="4">
    <source>
        <dbReference type="Proteomes" id="UP000070578"/>
    </source>
</evidence>
<comment type="caution">
    <text evidence="3">The sequence shown here is derived from an EMBL/GenBank/DDBJ whole genome shotgun (WGS) entry which is preliminary data.</text>
</comment>
<dbReference type="AlphaFoldDB" id="A0A139BU31"/>
<feature type="region of interest" description="Disordered" evidence="1">
    <location>
        <begin position="1"/>
        <end position="29"/>
    </location>
</feature>
<gene>
    <name evidence="3" type="ORF">AWT59_1388</name>
</gene>
<dbReference type="PANTHER" id="PTHR23150:SF35">
    <property type="entry name" value="BLL6746 PROTEIN"/>
    <property type="match status" value="1"/>
</dbReference>
<dbReference type="Gene3D" id="3.90.1580.10">
    <property type="entry name" value="paralog of FGE (formylglycine-generating enzyme)"/>
    <property type="match status" value="1"/>
</dbReference>
<evidence type="ECO:0000259" key="2">
    <source>
        <dbReference type="Pfam" id="PF03781"/>
    </source>
</evidence>
<protein>
    <submittedName>
        <fullName evidence="3">Serine/threonine-protein kinase pkn1</fullName>
    </submittedName>
</protein>